<sequence>MRAILTTVGQDKTGIIAGVSTFLAERGINILDLSQTIMKGYFTMMMVVDVDDSADFSALSSDLTGLGKKMGVEINIRNEKMYAAMHELSGGLD</sequence>
<dbReference type="AlphaFoldDB" id="A0A6A8MED8"/>
<dbReference type="SUPFAM" id="SSF55021">
    <property type="entry name" value="ACT-like"/>
    <property type="match status" value="1"/>
</dbReference>
<accession>A0A6A8MED8</accession>
<comment type="caution">
    <text evidence="3">The sequence shown here is derived from an EMBL/GenBank/DDBJ whole genome shotgun (WGS) entry which is preliminary data.</text>
</comment>
<dbReference type="InterPro" id="IPR022986">
    <property type="entry name" value="UPF0237_ACT"/>
</dbReference>
<evidence type="ECO:0000256" key="1">
    <source>
        <dbReference type="HAMAP-Rule" id="MF_01054"/>
    </source>
</evidence>
<dbReference type="PANTHER" id="PTHR34875:SF6">
    <property type="entry name" value="UPF0237 PROTEIN MJ1558"/>
    <property type="match status" value="1"/>
</dbReference>
<comment type="similarity">
    <text evidence="1">Belongs to the UPF0237 family.</text>
</comment>
<dbReference type="PANTHER" id="PTHR34875">
    <property type="entry name" value="UPF0237 PROTEIN MJ1558"/>
    <property type="match status" value="1"/>
</dbReference>
<feature type="domain" description="ACT" evidence="2">
    <location>
        <begin position="4"/>
        <end position="77"/>
    </location>
</feature>
<evidence type="ECO:0000313" key="4">
    <source>
        <dbReference type="Proteomes" id="UP000438120"/>
    </source>
</evidence>
<dbReference type="NCBIfam" id="NF001220">
    <property type="entry name" value="PRK00194.1"/>
    <property type="match status" value="1"/>
</dbReference>
<protein>
    <recommendedName>
        <fullName evidence="1">UPF0237 protein FYJ62_05735</fullName>
    </recommendedName>
</protein>
<dbReference type="RefSeq" id="WP_154548657.1">
    <property type="nucleotide sequence ID" value="NZ_JBKZBZ010000011.1"/>
</dbReference>
<dbReference type="CDD" id="cd04872">
    <property type="entry name" value="ACT_1ZPV"/>
    <property type="match status" value="1"/>
</dbReference>
<dbReference type="OrthoDB" id="9803078at2"/>
<reference evidence="3 4" key="1">
    <citation type="submission" date="2019-08" db="EMBL/GenBank/DDBJ databases">
        <title>In-depth cultivation of the pig gut microbiome towards novel bacterial diversity and tailored functional studies.</title>
        <authorList>
            <person name="Wylensek D."/>
            <person name="Hitch T.C.A."/>
            <person name="Clavel T."/>
        </authorList>
    </citation>
    <scope>NUCLEOTIDE SEQUENCE [LARGE SCALE GENOMIC DNA]</scope>
    <source>
        <strain evidence="3 4">Bifido-178-WT-2B</strain>
    </source>
</reference>
<dbReference type="Gene3D" id="3.30.70.260">
    <property type="match status" value="1"/>
</dbReference>
<dbReference type="PROSITE" id="PS51671">
    <property type="entry name" value="ACT"/>
    <property type="match status" value="1"/>
</dbReference>
<gene>
    <name evidence="3" type="ORF">FYJ62_05735</name>
</gene>
<dbReference type="InterPro" id="IPR045865">
    <property type="entry name" value="ACT-like_dom_sf"/>
</dbReference>
<dbReference type="InterPro" id="IPR002912">
    <property type="entry name" value="ACT_dom"/>
</dbReference>
<evidence type="ECO:0000313" key="3">
    <source>
        <dbReference type="EMBL" id="MST87149.1"/>
    </source>
</evidence>
<keyword evidence="4" id="KW-1185">Reference proteome</keyword>
<name>A0A6A8MED8_9LACO</name>
<dbReference type="Pfam" id="PF13740">
    <property type="entry name" value="ACT_6"/>
    <property type="match status" value="1"/>
</dbReference>
<proteinExistence type="inferred from homology"/>
<dbReference type="EMBL" id="VUMX01000013">
    <property type="protein sequence ID" value="MST87149.1"/>
    <property type="molecule type" value="Genomic_DNA"/>
</dbReference>
<evidence type="ECO:0000259" key="2">
    <source>
        <dbReference type="PROSITE" id="PS51671"/>
    </source>
</evidence>
<dbReference type="HAMAP" id="MF_01054">
    <property type="entry name" value="UPF0237"/>
    <property type="match status" value="1"/>
</dbReference>
<organism evidence="3 4">
    <name type="scientific">Lactobacillus porci</name>
    <dbReference type="NCBI Taxonomy" id="2012477"/>
    <lineage>
        <taxon>Bacteria</taxon>
        <taxon>Bacillati</taxon>
        <taxon>Bacillota</taxon>
        <taxon>Bacilli</taxon>
        <taxon>Lactobacillales</taxon>
        <taxon>Lactobacillaceae</taxon>
        <taxon>Lactobacillus</taxon>
    </lineage>
</organism>
<dbReference type="InterPro" id="IPR050990">
    <property type="entry name" value="UPF0237/GcvR_regulator"/>
</dbReference>
<dbReference type="Proteomes" id="UP000438120">
    <property type="component" value="Unassembled WGS sequence"/>
</dbReference>